<feature type="compositionally biased region" description="Polar residues" evidence="1">
    <location>
        <begin position="12"/>
        <end position="22"/>
    </location>
</feature>
<accession>A0A2P2Q700</accession>
<proteinExistence type="predicted"/>
<evidence type="ECO:0000256" key="1">
    <source>
        <dbReference type="SAM" id="MobiDB-lite"/>
    </source>
</evidence>
<feature type="region of interest" description="Disordered" evidence="1">
    <location>
        <begin position="1"/>
        <end position="29"/>
    </location>
</feature>
<evidence type="ECO:0000313" key="2">
    <source>
        <dbReference type="EMBL" id="MBX62768.1"/>
    </source>
</evidence>
<dbReference type="EMBL" id="GGEC01082284">
    <property type="protein sequence ID" value="MBX62768.1"/>
    <property type="molecule type" value="Transcribed_RNA"/>
</dbReference>
<name>A0A2P2Q700_RHIMU</name>
<reference evidence="2" key="1">
    <citation type="submission" date="2018-02" db="EMBL/GenBank/DDBJ databases">
        <title>Rhizophora mucronata_Transcriptome.</title>
        <authorList>
            <person name="Meera S.P."/>
            <person name="Sreeshan A."/>
            <person name="Augustine A."/>
        </authorList>
    </citation>
    <scope>NUCLEOTIDE SEQUENCE</scope>
    <source>
        <tissue evidence="2">Leaf</tissue>
    </source>
</reference>
<sequence>MQSQKEHGQRAISMNTHMQESAIQPDAKP</sequence>
<protein>
    <submittedName>
        <fullName evidence="2">Uncharacterized protein</fullName>
    </submittedName>
</protein>
<organism evidence="2">
    <name type="scientific">Rhizophora mucronata</name>
    <name type="common">Asiatic mangrove</name>
    <dbReference type="NCBI Taxonomy" id="61149"/>
    <lineage>
        <taxon>Eukaryota</taxon>
        <taxon>Viridiplantae</taxon>
        <taxon>Streptophyta</taxon>
        <taxon>Embryophyta</taxon>
        <taxon>Tracheophyta</taxon>
        <taxon>Spermatophyta</taxon>
        <taxon>Magnoliopsida</taxon>
        <taxon>eudicotyledons</taxon>
        <taxon>Gunneridae</taxon>
        <taxon>Pentapetalae</taxon>
        <taxon>rosids</taxon>
        <taxon>fabids</taxon>
        <taxon>Malpighiales</taxon>
        <taxon>Rhizophoraceae</taxon>
        <taxon>Rhizophora</taxon>
    </lineage>
</organism>
<dbReference type="AlphaFoldDB" id="A0A2P2Q700"/>